<dbReference type="AlphaFoldDB" id="A0A315WAN3"/>
<gene>
    <name evidence="1" type="ORF">CCH79_00019411</name>
</gene>
<comment type="caution">
    <text evidence="1">The sequence shown here is derived from an EMBL/GenBank/DDBJ whole genome shotgun (WGS) entry which is preliminary data.</text>
</comment>
<protein>
    <submittedName>
        <fullName evidence="1">Uncharacterized protein</fullName>
    </submittedName>
</protein>
<name>A0A315WAN3_GAMAF</name>
<keyword evidence="2" id="KW-1185">Reference proteome</keyword>
<evidence type="ECO:0000313" key="1">
    <source>
        <dbReference type="EMBL" id="PWA32512.1"/>
    </source>
</evidence>
<reference evidence="1 2" key="1">
    <citation type="journal article" date="2018" name="G3 (Bethesda)">
        <title>A High-Quality Reference Genome for the Invasive Mosquitofish Gambusia affinis Using a Chicago Library.</title>
        <authorList>
            <person name="Hoffberg S.L."/>
            <person name="Troendle N.J."/>
            <person name="Glenn T.C."/>
            <person name="Mahmud O."/>
            <person name="Louha S."/>
            <person name="Chalopin D."/>
            <person name="Bennetzen J.L."/>
            <person name="Mauricio R."/>
        </authorList>
    </citation>
    <scope>NUCLEOTIDE SEQUENCE [LARGE SCALE GENOMIC DNA]</scope>
    <source>
        <strain evidence="1">NE01/NJP1002.9</strain>
        <tissue evidence="1">Muscle</tissue>
    </source>
</reference>
<evidence type="ECO:0000313" key="2">
    <source>
        <dbReference type="Proteomes" id="UP000250572"/>
    </source>
</evidence>
<dbReference type="EMBL" id="NHOQ01000166">
    <property type="protein sequence ID" value="PWA32512.1"/>
    <property type="molecule type" value="Genomic_DNA"/>
</dbReference>
<accession>A0A315WAN3</accession>
<organism evidence="1 2">
    <name type="scientific">Gambusia affinis</name>
    <name type="common">Western mosquitofish</name>
    <name type="synonym">Heterandria affinis</name>
    <dbReference type="NCBI Taxonomy" id="33528"/>
    <lineage>
        <taxon>Eukaryota</taxon>
        <taxon>Metazoa</taxon>
        <taxon>Chordata</taxon>
        <taxon>Craniata</taxon>
        <taxon>Vertebrata</taxon>
        <taxon>Euteleostomi</taxon>
        <taxon>Actinopterygii</taxon>
        <taxon>Neopterygii</taxon>
        <taxon>Teleostei</taxon>
        <taxon>Neoteleostei</taxon>
        <taxon>Acanthomorphata</taxon>
        <taxon>Ovalentaria</taxon>
        <taxon>Atherinomorphae</taxon>
        <taxon>Cyprinodontiformes</taxon>
        <taxon>Poeciliidae</taxon>
        <taxon>Poeciliinae</taxon>
        <taxon>Gambusia</taxon>
    </lineage>
</organism>
<dbReference type="Proteomes" id="UP000250572">
    <property type="component" value="Unassembled WGS sequence"/>
</dbReference>
<sequence length="62" mass="6651">MAGLDGLIGAEERVINSKPKTGEDLPTFMQIGSTLCSPVTAWHISSPNSPGLREDFQTMFGL</sequence>
<proteinExistence type="predicted"/>